<keyword evidence="2" id="KW-1185">Reference proteome</keyword>
<protein>
    <submittedName>
        <fullName evidence="1">11804_t:CDS:1</fullName>
    </submittedName>
</protein>
<name>A0A9W4SH81_9GLOM</name>
<dbReference type="Proteomes" id="UP001153678">
    <property type="component" value="Unassembled WGS sequence"/>
</dbReference>
<evidence type="ECO:0000313" key="2">
    <source>
        <dbReference type="Proteomes" id="UP001153678"/>
    </source>
</evidence>
<accession>A0A9W4SH81</accession>
<gene>
    <name evidence="1" type="ORF">FWILDA_LOCUS3856</name>
</gene>
<reference evidence="1" key="1">
    <citation type="submission" date="2022-08" db="EMBL/GenBank/DDBJ databases">
        <authorList>
            <person name="Kallberg Y."/>
            <person name="Tangrot J."/>
            <person name="Rosling A."/>
        </authorList>
    </citation>
    <scope>NUCLEOTIDE SEQUENCE</scope>
    <source>
        <strain evidence="1">Wild A</strain>
    </source>
</reference>
<proteinExistence type="predicted"/>
<organism evidence="1 2">
    <name type="scientific">Funneliformis geosporum</name>
    <dbReference type="NCBI Taxonomy" id="1117311"/>
    <lineage>
        <taxon>Eukaryota</taxon>
        <taxon>Fungi</taxon>
        <taxon>Fungi incertae sedis</taxon>
        <taxon>Mucoromycota</taxon>
        <taxon>Glomeromycotina</taxon>
        <taxon>Glomeromycetes</taxon>
        <taxon>Glomerales</taxon>
        <taxon>Glomeraceae</taxon>
        <taxon>Funneliformis</taxon>
    </lineage>
</organism>
<dbReference type="EMBL" id="CAMKVN010000541">
    <property type="protein sequence ID" value="CAI2168989.1"/>
    <property type="molecule type" value="Genomic_DNA"/>
</dbReference>
<comment type="caution">
    <text evidence="1">The sequence shown here is derived from an EMBL/GenBank/DDBJ whole genome shotgun (WGS) entry which is preliminary data.</text>
</comment>
<dbReference type="AlphaFoldDB" id="A0A9W4SH81"/>
<evidence type="ECO:0000313" key="1">
    <source>
        <dbReference type="EMBL" id="CAI2168989.1"/>
    </source>
</evidence>
<sequence length="94" mass="11250">MTLVELKNDKKKAAKWCERCDYQYFNDFSDLMNSNRQKVGFMMLLDDQKAARSPWLHKELTYEKSDRCANKFRKNVEHLKILKNGFYSQLCGMD</sequence>